<gene>
    <name evidence="3" type="primary">birA_22</name>
    <name evidence="3" type="ORF">SDC9_61851</name>
</gene>
<sequence>MNELYHHISETVSTNVLMKEMLRKSPLPEGFVVHTDFQHQGKGQGNNQWESAKGKNLLFSLLLRPHHITIEDQFIISQIVSLGIIDVLRNLHPDHETAFCVKWPNDLYWKNKKLGGILIENTLQGRIINASVIGIGLNINQTTFTSDAPNPVSLKQITGKEYPIDLILEAITGNILHYYVEVSPELVRKQYMENLYRKTGYHSYRIDEKSFSAKIIDIEKDGRLMLEDVNGDMTGYYFKEIEFLP</sequence>
<evidence type="ECO:0000313" key="3">
    <source>
        <dbReference type="EMBL" id="MPM15480.1"/>
    </source>
</evidence>
<dbReference type="EC" id="6.3.4.15" evidence="3"/>
<dbReference type="SUPFAM" id="SSF55681">
    <property type="entry name" value="Class II aaRS and biotin synthetases"/>
    <property type="match status" value="1"/>
</dbReference>
<dbReference type="InterPro" id="IPR004408">
    <property type="entry name" value="Biotin_CoA_COase_ligase"/>
</dbReference>
<organism evidence="3">
    <name type="scientific">bioreactor metagenome</name>
    <dbReference type="NCBI Taxonomy" id="1076179"/>
    <lineage>
        <taxon>unclassified sequences</taxon>
        <taxon>metagenomes</taxon>
        <taxon>ecological metagenomes</taxon>
    </lineage>
</organism>
<accession>A0A644XGY7</accession>
<dbReference type="PROSITE" id="PS51733">
    <property type="entry name" value="BPL_LPL_CATALYTIC"/>
    <property type="match status" value="1"/>
</dbReference>
<evidence type="ECO:0000259" key="2">
    <source>
        <dbReference type="PROSITE" id="PS51733"/>
    </source>
</evidence>
<dbReference type="Pfam" id="PF03099">
    <property type="entry name" value="BPL_LplA_LipB"/>
    <property type="match status" value="1"/>
</dbReference>
<dbReference type="PANTHER" id="PTHR12835:SF5">
    <property type="entry name" value="BIOTIN--PROTEIN LIGASE"/>
    <property type="match status" value="1"/>
</dbReference>
<dbReference type="AlphaFoldDB" id="A0A644XGY7"/>
<dbReference type="EMBL" id="VSSQ01002449">
    <property type="protein sequence ID" value="MPM15480.1"/>
    <property type="molecule type" value="Genomic_DNA"/>
</dbReference>
<evidence type="ECO:0000256" key="1">
    <source>
        <dbReference type="ARBA" id="ARBA00022598"/>
    </source>
</evidence>
<keyword evidence="1 3" id="KW-0436">Ligase</keyword>
<dbReference type="InterPro" id="IPR045864">
    <property type="entry name" value="aa-tRNA-synth_II/BPL/LPL"/>
</dbReference>
<feature type="domain" description="BPL/LPL catalytic" evidence="2">
    <location>
        <begin position="1"/>
        <end position="183"/>
    </location>
</feature>
<dbReference type="GO" id="GO:0005737">
    <property type="term" value="C:cytoplasm"/>
    <property type="evidence" value="ECO:0007669"/>
    <property type="project" value="TreeGrafter"/>
</dbReference>
<dbReference type="CDD" id="cd16442">
    <property type="entry name" value="BPL"/>
    <property type="match status" value="1"/>
</dbReference>
<reference evidence="3" key="1">
    <citation type="submission" date="2019-08" db="EMBL/GenBank/DDBJ databases">
        <authorList>
            <person name="Kucharzyk K."/>
            <person name="Murdoch R.W."/>
            <person name="Higgins S."/>
            <person name="Loffler F."/>
        </authorList>
    </citation>
    <scope>NUCLEOTIDE SEQUENCE</scope>
</reference>
<dbReference type="InterPro" id="IPR004143">
    <property type="entry name" value="BPL_LPL_catalytic"/>
</dbReference>
<protein>
    <submittedName>
        <fullName evidence="3">Bifunctional ligase/repressor BirA</fullName>
        <ecNumber evidence="3">6.3.4.15</ecNumber>
    </submittedName>
</protein>
<comment type="caution">
    <text evidence="3">The sequence shown here is derived from an EMBL/GenBank/DDBJ whole genome shotgun (WGS) entry which is preliminary data.</text>
</comment>
<dbReference type="NCBIfam" id="TIGR00121">
    <property type="entry name" value="birA_ligase"/>
    <property type="match status" value="1"/>
</dbReference>
<name>A0A644XGY7_9ZZZZ</name>
<proteinExistence type="predicted"/>
<dbReference type="PANTHER" id="PTHR12835">
    <property type="entry name" value="BIOTIN PROTEIN LIGASE"/>
    <property type="match status" value="1"/>
</dbReference>
<dbReference type="Gene3D" id="3.30.930.10">
    <property type="entry name" value="Bira Bifunctional Protein, Domain 2"/>
    <property type="match status" value="1"/>
</dbReference>
<dbReference type="GO" id="GO:0004077">
    <property type="term" value="F:biotin--[biotin carboxyl-carrier protein] ligase activity"/>
    <property type="evidence" value="ECO:0007669"/>
    <property type="project" value="UniProtKB-EC"/>
</dbReference>